<comment type="caution">
    <text evidence="3">The sequence shown here is derived from an EMBL/GenBank/DDBJ whole genome shotgun (WGS) entry which is preliminary data.</text>
</comment>
<sequence length="447" mass="47917">MEVDDRAGERIRELRLERGLSQSAACGPGVSKSYLSLIESGRRRPTPAVLRTLADTLGTTVEYLAHGRRQPGDVESTVLFAELAAVNGAPRTALEQFTAALAALPAGTDSAHTAELRRRAAHGRARALEQTGRLDLAAAEYDALWRSAEPGSVQWATYGIDLCRTHRTAGDLDYAAEVGERALEAFERLGLEWSDETVRLGVTLGGVYGARGDLLRGEMLLRRMIDAAERVGTPLARGSAYWNAATSAYDTGRLGDALTLAEKALALFGETDHRRNLTMLRHAYGVILAVQPGRLEEGRRELAAAYAASREVGGVGDLAACLDSLAETALAADDLSAAAEHLAAADDLPLAELSADLRALLRVRAADLAFRTGAPERARHLLRTAQQTLTAEECRSVEAWQRIAELWHREDEPLLAAEAYRTALAATGLAAAPRPAPAPRPATDRAP</sequence>
<organism evidence="3 4">
    <name type="scientific">Kitasatospora phosalacinea</name>
    <dbReference type="NCBI Taxonomy" id="2065"/>
    <lineage>
        <taxon>Bacteria</taxon>
        <taxon>Bacillati</taxon>
        <taxon>Actinomycetota</taxon>
        <taxon>Actinomycetes</taxon>
        <taxon>Kitasatosporales</taxon>
        <taxon>Streptomycetaceae</taxon>
        <taxon>Kitasatospora</taxon>
    </lineage>
</organism>
<keyword evidence="1" id="KW-0238">DNA-binding</keyword>
<evidence type="ECO:0000259" key="2">
    <source>
        <dbReference type="PROSITE" id="PS50943"/>
    </source>
</evidence>
<dbReference type="RefSeq" id="WP_285732141.1">
    <property type="nucleotide sequence ID" value="NZ_BSSA01000001.1"/>
</dbReference>
<dbReference type="SUPFAM" id="SSF47413">
    <property type="entry name" value="lambda repressor-like DNA-binding domains"/>
    <property type="match status" value="1"/>
</dbReference>
<dbReference type="Gene3D" id="1.25.40.10">
    <property type="entry name" value="Tetratricopeptide repeat domain"/>
    <property type="match status" value="2"/>
</dbReference>
<dbReference type="CDD" id="cd00093">
    <property type="entry name" value="HTH_XRE"/>
    <property type="match status" value="1"/>
</dbReference>
<reference evidence="3" key="1">
    <citation type="submission" date="2023-02" db="EMBL/GenBank/DDBJ databases">
        <title>Kitasatospora phosalacinea NBRC 14627.</title>
        <authorList>
            <person name="Ichikawa N."/>
            <person name="Sato H."/>
            <person name="Tonouchi N."/>
        </authorList>
    </citation>
    <scope>NUCLEOTIDE SEQUENCE</scope>
    <source>
        <strain evidence="3">NBRC 14627</strain>
    </source>
</reference>
<dbReference type="EMBL" id="BSSA01000001">
    <property type="protein sequence ID" value="GLW67765.1"/>
    <property type="molecule type" value="Genomic_DNA"/>
</dbReference>
<dbReference type="GO" id="GO:0003677">
    <property type="term" value="F:DNA binding"/>
    <property type="evidence" value="ECO:0007669"/>
    <property type="project" value="UniProtKB-KW"/>
</dbReference>
<dbReference type="Gene3D" id="1.10.260.40">
    <property type="entry name" value="lambda repressor-like DNA-binding domains"/>
    <property type="match status" value="1"/>
</dbReference>
<dbReference type="PROSITE" id="PS50943">
    <property type="entry name" value="HTH_CROC1"/>
    <property type="match status" value="1"/>
</dbReference>
<dbReference type="Pfam" id="PF01381">
    <property type="entry name" value="HTH_3"/>
    <property type="match status" value="1"/>
</dbReference>
<dbReference type="GO" id="GO:0005829">
    <property type="term" value="C:cytosol"/>
    <property type="evidence" value="ECO:0007669"/>
    <property type="project" value="TreeGrafter"/>
</dbReference>
<dbReference type="InterPro" id="IPR050807">
    <property type="entry name" value="TransReg_Diox_bact_type"/>
</dbReference>
<gene>
    <name evidence="3" type="ORF">Kpho02_00640</name>
</gene>
<protein>
    <recommendedName>
        <fullName evidence="2">HTH cro/C1-type domain-containing protein</fullName>
    </recommendedName>
</protein>
<dbReference type="PANTHER" id="PTHR46797">
    <property type="entry name" value="HTH-TYPE TRANSCRIPTIONAL REGULATOR"/>
    <property type="match status" value="1"/>
</dbReference>
<dbReference type="InterPro" id="IPR001387">
    <property type="entry name" value="Cro/C1-type_HTH"/>
</dbReference>
<dbReference type="SMART" id="SM00530">
    <property type="entry name" value="HTH_XRE"/>
    <property type="match status" value="1"/>
</dbReference>
<evidence type="ECO:0000256" key="1">
    <source>
        <dbReference type="ARBA" id="ARBA00023125"/>
    </source>
</evidence>
<dbReference type="AlphaFoldDB" id="A0A9W6Q0L3"/>
<proteinExistence type="predicted"/>
<dbReference type="InterPro" id="IPR011990">
    <property type="entry name" value="TPR-like_helical_dom_sf"/>
</dbReference>
<name>A0A9W6Q0L3_9ACTN</name>
<accession>A0A9W6Q0L3</accession>
<dbReference type="PANTHER" id="PTHR46797:SF1">
    <property type="entry name" value="METHYLPHOSPHONATE SYNTHASE"/>
    <property type="match status" value="1"/>
</dbReference>
<evidence type="ECO:0000313" key="3">
    <source>
        <dbReference type="EMBL" id="GLW67765.1"/>
    </source>
</evidence>
<evidence type="ECO:0000313" key="4">
    <source>
        <dbReference type="Proteomes" id="UP001165041"/>
    </source>
</evidence>
<dbReference type="SUPFAM" id="SSF48452">
    <property type="entry name" value="TPR-like"/>
    <property type="match status" value="1"/>
</dbReference>
<dbReference type="InterPro" id="IPR010982">
    <property type="entry name" value="Lambda_DNA-bd_dom_sf"/>
</dbReference>
<dbReference type="Proteomes" id="UP001165041">
    <property type="component" value="Unassembled WGS sequence"/>
</dbReference>
<feature type="domain" description="HTH cro/C1-type" evidence="2">
    <location>
        <begin position="11"/>
        <end position="64"/>
    </location>
</feature>
<dbReference type="GO" id="GO:0003700">
    <property type="term" value="F:DNA-binding transcription factor activity"/>
    <property type="evidence" value="ECO:0007669"/>
    <property type="project" value="TreeGrafter"/>
</dbReference>